<feature type="region of interest" description="Disordered" evidence="1">
    <location>
        <begin position="253"/>
        <end position="323"/>
    </location>
</feature>
<dbReference type="EMBL" id="WUMV01000006">
    <property type="protein sequence ID" value="MXN65995.1"/>
    <property type="molecule type" value="Genomic_DNA"/>
</dbReference>
<keyword evidence="2" id="KW-0812">Transmembrane</keyword>
<keyword evidence="2" id="KW-0472">Membrane</keyword>
<proteinExistence type="predicted"/>
<keyword evidence="4" id="KW-1185">Reference proteome</keyword>
<dbReference type="Proteomes" id="UP000433101">
    <property type="component" value="Unassembled WGS sequence"/>
</dbReference>
<sequence>MHKHIPIRRPRTARISYRAGLFAVPVLVIAALAHRAGLISDIELLPVMAFGFALGIAAFVAGLIALVSLWEKGGVGWSAAVRGVVYGGIALVPLAFGLYGLVTYPKLADISTDIENPPVLVDYDRPEPDKADRQLQREAYSDLVPRRFRVMPEELHTAARQVLERNGWPITSEIPPDLRDVPSRIQAEVRTLLFGFTDYLAVRIEPDPFGARLDVRSASLVGEHDLGANAERIRMFQEELDAVLLEAFGALEPVSEDEEAPPPPPELPLLSEVPYEERIGPPPPPSAKPVPGAEELDGEEQIDPLEELPEDLREIYVDEPAEG</sequence>
<evidence type="ECO:0000256" key="1">
    <source>
        <dbReference type="SAM" id="MobiDB-lite"/>
    </source>
</evidence>
<evidence type="ECO:0000313" key="4">
    <source>
        <dbReference type="Proteomes" id="UP000433101"/>
    </source>
</evidence>
<dbReference type="AlphaFoldDB" id="A0A7X3LVU8"/>
<protein>
    <submittedName>
        <fullName evidence="3">DUF1499 domain-containing protein</fullName>
    </submittedName>
</protein>
<dbReference type="InterPro" id="IPR010865">
    <property type="entry name" value="DUF1499"/>
</dbReference>
<reference evidence="3 4" key="1">
    <citation type="submission" date="2019-12" db="EMBL/GenBank/DDBJ databases">
        <authorList>
            <person name="Li M."/>
        </authorList>
    </citation>
    <scope>NUCLEOTIDE SEQUENCE [LARGE SCALE GENOMIC DNA]</scope>
    <source>
        <strain evidence="3 4">GBMRC 2046</strain>
    </source>
</reference>
<keyword evidence="2" id="KW-1133">Transmembrane helix</keyword>
<evidence type="ECO:0000313" key="3">
    <source>
        <dbReference type="EMBL" id="MXN65995.1"/>
    </source>
</evidence>
<gene>
    <name evidence="3" type="ORF">GR183_13865</name>
</gene>
<comment type="caution">
    <text evidence="3">The sequence shown here is derived from an EMBL/GenBank/DDBJ whole genome shotgun (WGS) entry which is preliminary data.</text>
</comment>
<feature type="transmembrane region" description="Helical" evidence="2">
    <location>
        <begin position="45"/>
        <end position="67"/>
    </location>
</feature>
<accession>A0A7X3LVU8</accession>
<feature type="transmembrane region" description="Helical" evidence="2">
    <location>
        <begin position="79"/>
        <end position="102"/>
    </location>
</feature>
<dbReference type="RefSeq" id="WP_160776229.1">
    <property type="nucleotide sequence ID" value="NZ_WUMV01000006.1"/>
</dbReference>
<dbReference type="Pfam" id="PF07386">
    <property type="entry name" value="DUF1499"/>
    <property type="match status" value="1"/>
</dbReference>
<feature type="compositionally biased region" description="Acidic residues" evidence="1">
    <location>
        <begin position="294"/>
        <end position="309"/>
    </location>
</feature>
<evidence type="ECO:0000256" key="2">
    <source>
        <dbReference type="SAM" id="Phobius"/>
    </source>
</evidence>
<name>A0A7X3LVU8_9HYPH</name>
<organism evidence="3 4">
    <name type="scientific">Stappia sediminis</name>
    <dbReference type="NCBI Taxonomy" id="2692190"/>
    <lineage>
        <taxon>Bacteria</taxon>
        <taxon>Pseudomonadati</taxon>
        <taxon>Pseudomonadota</taxon>
        <taxon>Alphaproteobacteria</taxon>
        <taxon>Hyphomicrobiales</taxon>
        <taxon>Stappiaceae</taxon>
        <taxon>Stappia</taxon>
    </lineage>
</organism>